<evidence type="ECO:0000256" key="2">
    <source>
        <dbReference type="ARBA" id="ARBA00012438"/>
    </source>
</evidence>
<dbReference type="Gene3D" id="1.10.287.130">
    <property type="match status" value="1"/>
</dbReference>
<feature type="domain" description="PAS" evidence="10">
    <location>
        <begin position="170"/>
        <end position="213"/>
    </location>
</feature>
<dbReference type="PRINTS" id="PR00344">
    <property type="entry name" value="BCTRLSENSOR"/>
</dbReference>
<evidence type="ECO:0000256" key="7">
    <source>
        <dbReference type="SAM" id="Coils"/>
    </source>
</evidence>
<evidence type="ECO:0000256" key="1">
    <source>
        <dbReference type="ARBA" id="ARBA00000085"/>
    </source>
</evidence>
<dbReference type="InterPro" id="IPR013655">
    <property type="entry name" value="PAS_fold_3"/>
</dbReference>
<dbReference type="InterPro" id="IPR003594">
    <property type="entry name" value="HATPase_dom"/>
</dbReference>
<accession>A0ABR6RFX7</accession>
<sequence length="1591" mass="174795">MHEDFPEIPSGLLDRWQGLLRNYADLLELSVARVLRLQQGKWHLMSAAGPAADRMEQGPVPADAPPFAEELVVAQKLVCKEAWSDATVTLKHQDGERVAQSYVGIPLYWPSGSLFGVLDALHGAPRVFTDAERRLLVQIRDDIEDHLVLLHGNRADLVTNHVTRERLQASEERFRLLVENAGDDYFLHDDQGRFIDVNERACRSLGYSQAELLTMEVGDVAFGVTADQRHQLFRDALPGSSRVVKSHHRRKDGSMFPVEVVITCVEIGGRKLFMGLARDITERERAEQAVREANAELERRVALRTTELQDLSGKLQGVLNSAADIIFVKDSGGRYLLFNPAGERFLGRSAADVMGSTDFDLFPPELAAVYTRATQQVLQMQDSLTLEEKVPSAHGLRTMLTTRSPLRDEHGRIHAVMGVAHDITERKQAELELQLQRERMALAIDVGALGVLDVNLDTDAVVCNAQGLDILGLQAGDGLTQAAVHRHIHLQDRAAWDAHVREVRSGAGSQRVQLRIVRPDVGMRWVSAAARFVAGQGQVPDRLVCVMVDVTESHQAERQLQSSFVSLQQAERLARMGSWTLDIQRQVFAVSDMLREIVGFAPDEEVSLSRLTSVMSEESYRKVKAGLEDCVANGSAFTMEFEHYRTDGSTFAAEVRAQGIRDDSGEVVSVTGTVQDVSEREEARAQLASLADRLPSGALYQLSYVNPEVGFEGPVEGGDLRLNYISGGIESLVGISAQQLQENPRLLLDAMHEDDRAPFLNASRDASAAHSLFECDFRLRRPDGSLIWLRIRSAPRKVKGGWIWDGIILDITRQHEVESALRQAKEAAEQAERAKADFLANMSHEIRTPMNSVLGMTRLALQTDLSPRQKNYLEKIDISTRALLSIINDILDFSKIEAGGFELDDTDFALEQVLEAVSNATSLRADEKGLEVVYAIAPDVPRAFRGDPLRLSQVLINLVGNAVKFTDLGEVVVSAHLLQVREDGGNLVQFNVRDTGIGLSQEQLGRLFVPFHQADGGTSRRYGGTGLGLTICKQLVEKMNGGIRAESEPGRGSLFSFTVVLGQPSSDMALRAKSLNGYRVLVVDDNATSRESLGGMISSFGMQADCVDSGPQALARIEAVAQEGKSYDLVLMDWQMPEMDGIEATRRIRQESRQERVPAVLMVTAYGRDEILNQVTSAGLQGILVKPVTESVMFDTVQDVLAGPRMHAQQFKTSGQVRSVLTPSMRRMLNGKQVLVVDDNALNLEVATDFLVLAGVQVDTAVNGLQAIRRLEMKSYDAVLMDMHMPEMDGVTATREIRRNPAWQTLPIIALTAQARPEDREATIRAGMTSHLSKPIEEHLLYQTLIDIFSGDAAYGGKPAPAEDPAGEATAARHALSQQGPVDFDAALHRMGDNPERMQRLLHGFVRDFAEVPQRLDAAVAAQDRKNVEALAHLVKGASGYVQAKALTHSADALERQASRGDAAAMERLAFTFRSDLTAVLEVISDRLKRQADAAAKQLPAELHQPAAGVDAQKALALIDKAEPLMQKGDYAATALLADLAQELQGHPASAKLEEVRVLYEDIELNDALMAMGQLRQILGAAKDTALEERG</sequence>
<dbReference type="PROSITE" id="PS50109">
    <property type="entry name" value="HIS_KIN"/>
    <property type="match status" value="1"/>
</dbReference>
<dbReference type="PROSITE" id="PS50112">
    <property type="entry name" value="PAS"/>
    <property type="match status" value="3"/>
</dbReference>
<keyword evidence="4" id="KW-0902">Two-component regulatory system</keyword>
<dbReference type="Pfam" id="PF08447">
    <property type="entry name" value="PAS_3"/>
    <property type="match status" value="1"/>
</dbReference>
<dbReference type="InterPro" id="IPR003661">
    <property type="entry name" value="HisK_dim/P_dom"/>
</dbReference>
<dbReference type="SMART" id="SM00091">
    <property type="entry name" value="PAS"/>
    <property type="match status" value="5"/>
</dbReference>
<name>A0ABR6RFX7_9BURK</name>
<feature type="modified residue" description="4-aspartylphosphate" evidence="6">
    <location>
        <position position="1133"/>
    </location>
</feature>
<dbReference type="SUPFAM" id="SSF55785">
    <property type="entry name" value="PYP-like sensor domain (PAS domain)"/>
    <property type="match status" value="5"/>
</dbReference>
<dbReference type="PROSITE" id="PS50113">
    <property type="entry name" value="PAC"/>
    <property type="match status" value="5"/>
</dbReference>
<dbReference type="Pfam" id="PF13426">
    <property type="entry name" value="PAS_9"/>
    <property type="match status" value="2"/>
</dbReference>
<evidence type="ECO:0000256" key="6">
    <source>
        <dbReference type="PROSITE-ProRule" id="PRU00169"/>
    </source>
</evidence>
<evidence type="ECO:0000259" key="12">
    <source>
        <dbReference type="PROSITE" id="PS50894"/>
    </source>
</evidence>
<dbReference type="SMART" id="SM00448">
    <property type="entry name" value="REC"/>
    <property type="match status" value="2"/>
</dbReference>
<feature type="modified residue" description="Phosphohistidine" evidence="5">
    <location>
        <position position="1433"/>
    </location>
</feature>
<dbReference type="Pfam" id="PF02518">
    <property type="entry name" value="HATPase_c"/>
    <property type="match status" value="1"/>
</dbReference>
<dbReference type="Gene3D" id="3.40.50.2300">
    <property type="match status" value="2"/>
</dbReference>
<dbReference type="SMART" id="SM00387">
    <property type="entry name" value="HATPase_c"/>
    <property type="match status" value="1"/>
</dbReference>
<evidence type="ECO:0000259" key="9">
    <source>
        <dbReference type="PROSITE" id="PS50110"/>
    </source>
</evidence>
<feature type="coiled-coil region" evidence="7">
    <location>
        <begin position="814"/>
        <end position="841"/>
    </location>
</feature>
<feature type="coiled-coil region" evidence="7">
    <location>
        <begin position="276"/>
        <end position="303"/>
    </location>
</feature>
<dbReference type="PROSITE" id="PS50110">
    <property type="entry name" value="RESPONSE_REGULATORY"/>
    <property type="match status" value="2"/>
</dbReference>
<evidence type="ECO:0000256" key="4">
    <source>
        <dbReference type="ARBA" id="ARBA00023012"/>
    </source>
</evidence>
<dbReference type="InterPro" id="IPR036890">
    <property type="entry name" value="HATPase_C_sf"/>
</dbReference>
<dbReference type="Pfam" id="PF08448">
    <property type="entry name" value="PAS_4"/>
    <property type="match status" value="1"/>
</dbReference>
<dbReference type="InterPro" id="IPR036641">
    <property type="entry name" value="HPT_dom_sf"/>
</dbReference>
<protein>
    <recommendedName>
        <fullName evidence="2">histidine kinase</fullName>
        <ecNumber evidence="2">2.7.13.3</ecNumber>
    </recommendedName>
</protein>
<evidence type="ECO:0000313" key="14">
    <source>
        <dbReference type="Proteomes" id="UP000562492"/>
    </source>
</evidence>
<comment type="caution">
    <text evidence="13">The sequence shown here is derived from an EMBL/GenBank/DDBJ whole genome shotgun (WGS) entry which is preliminary data.</text>
</comment>
<dbReference type="SMART" id="SM00086">
    <property type="entry name" value="PAC"/>
    <property type="match status" value="5"/>
</dbReference>
<dbReference type="Gene3D" id="3.30.565.10">
    <property type="entry name" value="Histidine kinase-like ATPase, C-terminal domain"/>
    <property type="match status" value="1"/>
</dbReference>
<feature type="domain" description="PAC" evidence="11">
    <location>
        <begin position="773"/>
        <end position="823"/>
    </location>
</feature>
<dbReference type="PANTHER" id="PTHR45339">
    <property type="entry name" value="HYBRID SIGNAL TRANSDUCTION HISTIDINE KINASE J"/>
    <property type="match status" value="1"/>
</dbReference>
<dbReference type="Gene3D" id="1.20.120.160">
    <property type="entry name" value="HPT domain"/>
    <property type="match status" value="1"/>
</dbReference>
<evidence type="ECO:0000259" key="10">
    <source>
        <dbReference type="PROSITE" id="PS50112"/>
    </source>
</evidence>
<dbReference type="InterPro" id="IPR035965">
    <property type="entry name" value="PAS-like_dom_sf"/>
</dbReference>
<comment type="catalytic activity">
    <reaction evidence="1">
        <text>ATP + protein L-histidine = ADP + protein N-phospho-L-histidine.</text>
        <dbReference type="EC" id="2.7.13.3"/>
    </reaction>
</comment>
<dbReference type="CDD" id="cd16922">
    <property type="entry name" value="HATPase_EvgS-ArcB-TorS-like"/>
    <property type="match status" value="1"/>
</dbReference>
<feature type="domain" description="HPt" evidence="12">
    <location>
        <begin position="1394"/>
        <end position="1495"/>
    </location>
</feature>
<feature type="domain" description="Histidine kinase" evidence="8">
    <location>
        <begin position="841"/>
        <end position="1063"/>
    </location>
</feature>
<keyword evidence="3 6" id="KW-0597">Phosphoprotein</keyword>
<dbReference type="Pfam" id="PF00989">
    <property type="entry name" value="PAS"/>
    <property type="match status" value="1"/>
</dbReference>
<dbReference type="InterPro" id="IPR004358">
    <property type="entry name" value="Sig_transdc_His_kin-like_C"/>
</dbReference>
<dbReference type="SUPFAM" id="SSF55874">
    <property type="entry name" value="ATPase domain of HSP90 chaperone/DNA topoisomerase II/histidine kinase"/>
    <property type="match status" value="1"/>
</dbReference>
<organism evidence="13 14">
    <name type="scientific">Comamonas odontotermitis</name>
    <dbReference type="NCBI Taxonomy" id="379895"/>
    <lineage>
        <taxon>Bacteria</taxon>
        <taxon>Pseudomonadati</taxon>
        <taxon>Pseudomonadota</taxon>
        <taxon>Betaproteobacteria</taxon>
        <taxon>Burkholderiales</taxon>
        <taxon>Comamonadaceae</taxon>
        <taxon>Comamonas</taxon>
    </lineage>
</organism>
<dbReference type="CDD" id="cd00130">
    <property type="entry name" value="PAS"/>
    <property type="match status" value="5"/>
</dbReference>
<keyword evidence="7" id="KW-0175">Coiled coil</keyword>
<dbReference type="InterPro" id="IPR036097">
    <property type="entry name" value="HisK_dim/P_sf"/>
</dbReference>
<dbReference type="Proteomes" id="UP000562492">
    <property type="component" value="Unassembled WGS sequence"/>
</dbReference>
<dbReference type="SUPFAM" id="SSF47384">
    <property type="entry name" value="Homodimeric domain of signal transducing histidine kinase"/>
    <property type="match status" value="1"/>
</dbReference>
<feature type="domain" description="PAC" evidence="11">
    <location>
        <begin position="242"/>
        <end position="292"/>
    </location>
</feature>
<evidence type="ECO:0000256" key="5">
    <source>
        <dbReference type="PROSITE-ProRule" id="PRU00110"/>
    </source>
</evidence>
<keyword evidence="14" id="KW-1185">Reference proteome</keyword>
<dbReference type="InterPro" id="IPR008207">
    <property type="entry name" value="Sig_transdc_His_kin_Hpt_dom"/>
</dbReference>
<feature type="domain" description="PAS" evidence="10">
    <location>
        <begin position="579"/>
        <end position="634"/>
    </location>
</feature>
<dbReference type="InterPro" id="IPR005467">
    <property type="entry name" value="His_kinase_dom"/>
</dbReference>
<gene>
    <name evidence="13" type="ORF">HNP33_001997</name>
</gene>
<dbReference type="InterPro" id="IPR011006">
    <property type="entry name" value="CheY-like_superfamily"/>
</dbReference>
<dbReference type="PROSITE" id="PS50894">
    <property type="entry name" value="HPT"/>
    <property type="match status" value="1"/>
</dbReference>
<reference evidence="13 14" key="1">
    <citation type="submission" date="2020-08" db="EMBL/GenBank/DDBJ databases">
        <title>Functional genomics of gut bacteria from endangered species of beetles.</title>
        <authorList>
            <person name="Carlos-Shanley C."/>
        </authorList>
    </citation>
    <scope>NUCLEOTIDE SEQUENCE [LARGE SCALE GENOMIC DNA]</scope>
    <source>
        <strain evidence="13 14">S00124</strain>
    </source>
</reference>
<dbReference type="InterPro" id="IPR001789">
    <property type="entry name" value="Sig_transdc_resp-reg_receiver"/>
</dbReference>
<feature type="domain" description="PAS" evidence="10">
    <location>
        <begin position="311"/>
        <end position="381"/>
    </location>
</feature>
<dbReference type="InterPro" id="IPR013767">
    <property type="entry name" value="PAS_fold"/>
</dbReference>
<dbReference type="NCBIfam" id="TIGR00229">
    <property type="entry name" value="sensory_box"/>
    <property type="match status" value="3"/>
</dbReference>
<dbReference type="PANTHER" id="PTHR45339:SF5">
    <property type="entry name" value="HISTIDINE KINASE"/>
    <property type="match status" value="1"/>
</dbReference>
<dbReference type="EC" id="2.7.13.3" evidence="2"/>
<dbReference type="Pfam" id="PF01627">
    <property type="entry name" value="Hpt"/>
    <property type="match status" value="1"/>
</dbReference>
<dbReference type="CDD" id="cd17546">
    <property type="entry name" value="REC_hyHK_CKI1_RcsC-like"/>
    <property type="match status" value="2"/>
</dbReference>
<proteinExistence type="predicted"/>
<dbReference type="SMART" id="SM00388">
    <property type="entry name" value="HisKA"/>
    <property type="match status" value="1"/>
</dbReference>
<feature type="domain" description="PAC" evidence="11">
    <location>
        <begin position="510"/>
        <end position="562"/>
    </location>
</feature>
<dbReference type="InterPro" id="IPR000014">
    <property type="entry name" value="PAS"/>
</dbReference>
<feature type="domain" description="PAC" evidence="11">
    <location>
        <begin position="637"/>
        <end position="689"/>
    </location>
</feature>
<dbReference type="SUPFAM" id="SSF47226">
    <property type="entry name" value="Histidine-containing phosphotransfer domain, HPT domain"/>
    <property type="match status" value="1"/>
</dbReference>
<dbReference type="Gene3D" id="3.30.450.20">
    <property type="entry name" value="PAS domain"/>
    <property type="match status" value="5"/>
</dbReference>
<evidence type="ECO:0000259" key="8">
    <source>
        <dbReference type="PROSITE" id="PS50109"/>
    </source>
</evidence>
<feature type="domain" description="Response regulatory" evidence="9">
    <location>
        <begin position="1233"/>
        <end position="1349"/>
    </location>
</feature>
<dbReference type="InterPro" id="IPR029016">
    <property type="entry name" value="GAF-like_dom_sf"/>
</dbReference>
<evidence type="ECO:0000313" key="13">
    <source>
        <dbReference type="EMBL" id="MBB6577929.1"/>
    </source>
</evidence>
<dbReference type="InterPro" id="IPR001610">
    <property type="entry name" value="PAC"/>
</dbReference>
<dbReference type="CDD" id="cd00082">
    <property type="entry name" value="HisKA"/>
    <property type="match status" value="1"/>
</dbReference>
<dbReference type="RefSeq" id="WP_184707850.1">
    <property type="nucleotide sequence ID" value="NZ_JACHKZ010000010.1"/>
</dbReference>
<evidence type="ECO:0000256" key="3">
    <source>
        <dbReference type="ARBA" id="ARBA00022553"/>
    </source>
</evidence>
<dbReference type="SUPFAM" id="SSF55781">
    <property type="entry name" value="GAF domain-like"/>
    <property type="match status" value="1"/>
</dbReference>
<dbReference type="Gene3D" id="3.30.450.40">
    <property type="match status" value="1"/>
</dbReference>
<dbReference type="Pfam" id="PF00512">
    <property type="entry name" value="HisKA"/>
    <property type="match status" value="1"/>
</dbReference>
<feature type="modified residue" description="4-aspartylphosphate" evidence="6">
    <location>
        <position position="1282"/>
    </location>
</feature>
<evidence type="ECO:0000259" key="11">
    <source>
        <dbReference type="PROSITE" id="PS50113"/>
    </source>
</evidence>
<dbReference type="InterPro" id="IPR013656">
    <property type="entry name" value="PAS_4"/>
</dbReference>
<feature type="domain" description="Response regulatory" evidence="9">
    <location>
        <begin position="1079"/>
        <end position="1201"/>
    </location>
</feature>
<dbReference type="Pfam" id="PF00072">
    <property type="entry name" value="Response_reg"/>
    <property type="match status" value="2"/>
</dbReference>
<dbReference type="SUPFAM" id="SSF52172">
    <property type="entry name" value="CheY-like"/>
    <property type="match status" value="2"/>
</dbReference>
<feature type="domain" description="PAC" evidence="11">
    <location>
        <begin position="384"/>
        <end position="435"/>
    </location>
</feature>
<dbReference type="EMBL" id="JACHKZ010000010">
    <property type="protein sequence ID" value="MBB6577929.1"/>
    <property type="molecule type" value="Genomic_DNA"/>
</dbReference>
<dbReference type="InterPro" id="IPR000700">
    <property type="entry name" value="PAS-assoc_C"/>
</dbReference>